<sequence length="68" mass="7578">MSFNFNIPLSLRDLVKSGGINQYVVQDVSSVRQLAVQIVEAALKEETLELLLQSENHLNSSLNFQQCG</sequence>
<keyword evidence="2" id="KW-1185">Reference proteome</keyword>
<organism evidence="1 2">
    <name type="scientific">Acipenser oxyrinchus oxyrinchus</name>
    <dbReference type="NCBI Taxonomy" id="40147"/>
    <lineage>
        <taxon>Eukaryota</taxon>
        <taxon>Metazoa</taxon>
        <taxon>Chordata</taxon>
        <taxon>Craniata</taxon>
        <taxon>Vertebrata</taxon>
        <taxon>Euteleostomi</taxon>
        <taxon>Actinopterygii</taxon>
        <taxon>Chondrostei</taxon>
        <taxon>Acipenseriformes</taxon>
        <taxon>Acipenseridae</taxon>
        <taxon>Acipenser</taxon>
    </lineage>
</organism>
<dbReference type="EMBL" id="JAGXEW010000017">
    <property type="protein sequence ID" value="KAK1162142.1"/>
    <property type="molecule type" value="Genomic_DNA"/>
</dbReference>
<dbReference type="AlphaFoldDB" id="A0AAD8D4M6"/>
<evidence type="ECO:0000313" key="2">
    <source>
        <dbReference type="Proteomes" id="UP001230051"/>
    </source>
</evidence>
<dbReference type="Proteomes" id="UP001230051">
    <property type="component" value="Unassembled WGS sequence"/>
</dbReference>
<comment type="caution">
    <text evidence="1">The sequence shown here is derived from an EMBL/GenBank/DDBJ whole genome shotgun (WGS) entry which is preliminary data.</text>
</comment>
<gene>
    <name evidence="1" type="ORF">AOXY_G18464</name>
</gene>
<reference evidence="1" key="1">
    <citation type="submission" date="2022-02" db="EMBL/GenBank/DDBJ databases">
        <title>Atlantic sturgeon de novo genome assembly.</title>
        <authorList>
            <person name="Stock M."/>
            <person name="Klopp C."/>
            <person name="Guiguen Y."/>
            <person name="Cabau C."/>
            <person name="Parinello H."/>
            <person name="Santidrian Yebra-Pimentel E."/>
            <person name="Kuhl H."/>
            <person name="Dirks R.P."/>
            <person name="Guessner J."/>
            <person name="Wuertz S."/>
            <person name="Du K."/>
            <person name="Schartl M."/>
        </authorList>
    </citation>
    <scope>NUCLEOTIDE SEQUENCE</scope>
    <source>
        <strain evidence="1">STURGEONOMICS-FGT-2020</strain>
        <tissue evidence="1">Whole blood</tissue>
    </source>
</reference>
<evidence type="ECO:0000313" key="1">
    <source>
        <dbReference type="EMBL" id="KAK1162142.1"/>
    </source>
</evidence>
<protein>
    <submittedName>
        <fullName evidence="1">Condensin complex subunit 1</fullName>
    </submittedName>
</protein>
<proteinExistence type="predicted"/>
<accession>A0AAD8D4M6</accession>
<name>A0AAD8D4M6_ACIOX</name>